<dbReference type="InterPro" id="IPR051051">
    <property type="entry name" value="E3_ubiq-ligase_TRIM/RNF"/>
</dbReference>
<dbReference type="EMBL" id="JAHUTJ010054123">
    <property type="protein sequence ID" value="MED6285638.1"/>
    <property type="molecule type" value="Genomic_DNA"/>
</dbReference>
<reference evidence="7 8" key="1">
    <citation type="submission" date="2021-06" db="EMBL/GenBank/DDBJ databases">
        <authorList>
            <person name="Palmer J.M."/>
        </authorList>
    </citation>
    <scope>NUCLEOTIDE SEQUENCE [LARGE SCALE GENOMIC DNA]</scope>
    <source>
        <strain evidence="7 8">CL_MEX2019</strain>
        <tissue evidence="7">Muscle</tissue>
    </source>
</reference>
<accession>A0ABU7EEE2</accession>
<feature type="domain" description="RING-type" evidence="6">
    <location>
        <begin position="4"/>
        <end position="46"/>
    </location>
</feature>
<dbReference type="Pfam" id="PF15227">
    <property type="entry name" value="zf-C3HC4_4"/>
    <property type="match status" value="1"/>
</dbReference>
<proteinExistence type="predicted"/>
<feature type="non-terminal residue" evidence="7">
    <location>
        <position position="56"/>
    </location>
</feature>
<dbReference type="SUPFAM" id="SSF57850">
    <property type="entry name" value="RING/U-box"/>
    <property type="match status" value="1"/>
</dbReference>
<evidence type="ECO:0000256" key="3">
    <source>
        <dbReference type="ARBA" id="ARBA00022833"/>
    </source>
</evidence>
<feature type="region of interest" description="Disordered" evidence="5">
    <location>
        <begin position="34"/>
        <end position="56"/>
    </location>
</feature>
<gene>
    <name evidence="7" type="ORF">CHARACLAT_031177</name>
</gene>
<dbReference type="PROSITE" id="PS00518">
    <property type="entry name" value="ZF_RING_1"/>
    <property type="match status" value="1"/>
</dbReference>
<dbReference type="PANTHER" id="PTHR25465:SF5">
    <property type="entry name" value="E3 UBIQUITIN_ISG15 LIGASE TRIM25-RELATED"/>
    <property type="match status" value="1"/>
</dbReference>
<dbReference type="Gene3D" id="3.30.40.10">
    <property type="entry name" value="Zinc/RING finger domain, C3HC4 (zinc finger)"/>
    <property type="match status" value="1"/>
</dbReference>
<evidence type="ECO:0000313" key="7">
    <source>
        <dbReference type="EMBL" id="MED6285638.1"/>
    </source>
</evidence>
<evidence type="ECO:0000256" key="1">
    <source>
        <dbReference type="ARBA" id="ARBA00022723"/>
    </source>
</evidence>
<dbReference type="SMART" id="SM00184">
    <property type="entry name" value="RING"/>
    <property type="match status" value="1"/>
</dbReference>
<keyword evidence="2 4" id="KW-0863">Zinc-finger</keyword>
<sequence>MSCCVLCRDLLKDPVSTSCGHRFCRQCISSYWDQSASAGPSSCPQCGKRSRSSSER</sequence>
<dbReference type="InterPro" id="IPR017907">
    <property type="entry name" value="Znf_RING_CS"/>
</dbReference>
<dbReference type="Proteomes" id="UP001352852">
    <property type="component" value="Unassembled WGS sequence"/>
</dbReference>
<keyword evidence="8" id="KW-1185">Reference proteome</keyword>
<feature type="compositionally biased region" description="Polar residues" evidence="5">
    <location>
        <begin position="34"/>
        <end position="44"/>
    </location>
</feature>
<comment type="caution">
    <text evidence="7">The sequence shown here is derived from an EMBL/GenBank/DDBJ whole genome shotgun (WGS) entry which is preliminary data.</text>
</comment>
<name>A0ABU7EEE2_9TELE</name>
<evidence type="ECO:0000313" key="8">
    <source>
        <dbReference type="Proteomes" id="UP001352852"/>
    </source>
</evidence>
<evidence type="ECO:0000259" key="6">
    <source>
        <dbReference type="PROSITE" id="PS50089"/>
    </source>
</evidence>
<evidence type="ECO:0000256" key="5">
    <source>
        <dbReference type="SAM" id="MobiDB-lite"/>
    </source>
</evidence>
<organism evidence="7 8">
    <name type="scientific">Characodon lateralis</name>
    <dbReference type="NCBI Taxonomy" id="208331"/>
    <lineage>
        <taxon>Eukaryota</taxon>
        <taxon>Metazoa</taxon>
        <taxon>Chordata</taxon>
        <taxon>Craniata</taxon>
        <taxon>Vertebrata</taxon>
        <taxon>Euteleostomi</taxon>
        <taxon>Actinopterygii</taxon>
        <taxon>Neopterygii</taxon>
        <taxon>Teleostei</taxon>
        <taxon>Neoteleostei</taxon>
        <taxon>Acanthomorphata</taxon>
        <taxon>Ovalentaria</taxon>
        <taxon>Atherinomorphae</taxon>
        <taxon>Cyprinodontiformes</taxon>
        <taxon>Goodeidae</taxon>
        <taxon>Characodon</taxon>
    </lineage>
</organism>
<keyword evidence="3" id="KW-0862">Zinc</keyword>
<evidence type="ECO:0000256" key="4">
    <source>
        <dbReference type="PROSITE-ProRule" id="PRU00175"/>
    </source>
</evidence>
<evidence type="ECO:0000256" key="2">
    <source>
        <dbReference type="ARBA" id="ARBA00022771"/>
    </source>
</evidence>
<dbReference type="PANTHER" id="PTHR25465">
    <property type="entry name" value="B-BOX DOMAIN CONTAINING"/>
    <property type="match status" value="1"/>
</dbReference>
<dbReference type="InterPro" id="IPR013083">
    <property type="entry name" value="Znf_RING/FYVE/PHD"/>
</dbReference>
<keyword evidence="1" id="KW-0479">Metal-binding</keyword>
<dbReference type="PROSITE" id="PS50089">
    <property type="entry name" value="ZF_RING_2"/>
    <property type="match status" value="1"/>
</dbReference>
<dbReference type="InterPro" id="IPR001841">
    <property type="entry name" value="Znf_RING"/>
</dbReference>
<protein>
    <recommendedName>
        <fullName evidence="6">RING-type domain-containing protein</fullName>
    </recommendedName>
</protein>